<evidence type="ECO:0000259" key="4">
    <source>
        <dbReference type="PROSITE" id="PS50033"/>
    </source>
</evidence>
<name>A0A914LBT4_MELIC</name>
<sequence>MEWFIGTVDDALTEYQQKEGILIVFVYAENDENSTKLDDLLSSLDVSVFENIPYVAIRIVKESENARQFAQFFPTLTVPVCYILGMNAQPLEVITGLSGVTSDKLLGEFKKAVLLFKEQIGEVKKNVDIPEVKLEDRIEDKKEETVVVEKEEAAPGDAGASADTTTSQEKLEYYRKLLEEKKKSDAKKEEEEKHKKEMERRMDGKAMAELREKQRERELKEAAEERRRQKAEDAQALQRLRDQIKLDKEERAAAAASKNGTAGGGEENVKKAEKKVEAVEMNKPVNSDECRIQCRFPDGQTLIKVFPSKEPLQVVYDAVNEDARKPPSFFLMQTYPRKKLTDMNKSLLELGLTPSAVLLVVSSKDGDENNRGNGSILPTYGYFEMFIGFFFIPFSAIWRFLNSFWNNGGATNQRGEATINTLSENNDKNDSNKNSSKKKNDKGESTVKDGNIRRFKEDADDHSDSEAMWNGNSTQQL</sequence>
<feature type="region of interest" description="Disordered" evidence="2">
    <location>
        <begin position="215"/>
        <end position="234"/>
    </location>
</feature>
<dbReference type="Pfam" id="PF23187">
    <property type="entry name" value="UBX7_N"/>
    <property type="match status" value="1"/>
</dbReference>
<evidence type="ECO:0000256" key="2">
    <source>
        <dbReference type="SAM" id="MobiDB-lite"/>
    </source>
</evidence>
<accession>A0A914LBT4</accession>
<dbReference type="SMART" id="SM00166">
    <property type="entry name" value="UBX"/>
    <property type="match status" value="1"/>
</dbReference>
<dbReference type="InterPro" id="IPR001012">
    <property type="entry name" value="UBX_dom"/>
</dbReference>
<evidence type="ECO:0000256" key="1">
    <source>
        <dbReference type="ARBA" id="ARBA00040925"/>
    </source>
</evidence>
<dbReference type="PANTHER" id="PTHR46424:SF1">
    <property type="entry name" value="UBX DOMAIN-CONTAINING PROTEIN 4"/>
    <property type="match status" value="1"/>
</dbReference>
<dbReference type="GO" id="GO:0005783">
    <property type="term" value="C:endoplasmic reticulum"/>
    <property type="evidence" value="ECO:0007669"/>
    <property type="project" value="TreeGrafter"/>
</dbReference>
<feature type="transmembrane region" description="Helical" evidence="3">
    <location>
        <begin position="380"/>
        <end position="401"/>
    </location>
</feature>
<feature type="compositionally biased region" description="Basic and acidic residues" evidence="2">
    <location>
        <begin position="441"/>
        <end position="465"/>
    </location>
</feature>
<dbReference type="WBParaSite" id="Minc3s00388g11460">
    <property type="protein sequence ID" value="Minc3s00388g11460"/>
    <property type="gene ID" value="Minc3s00388g11460"/>
</dbReference>
<dbReference type="AlphaFoldDB" id="A0A914LBT4"/>
<evidence type="ECO:0000256" key="3">
    <source>
        <dbReference type="SAM" id="Phobius"/>
    </source>
</evidence>
<proteinExistence type="predicted"/>
<keyword evidence="3" id="KW-0812">Transmembrane</keyword>
<organism evidence="5 6">
    <name type="scientific">Meloidogyne incognita</name>
    <name type="common">Southern root-knot nematode worm</name>
    <name type="synonym">Oxyuris incognita</name>
    <dbReference type="NCBI Taxonomy" id="6306"/>
    <lineage>
        <taxon>Eukaryota</taxon>
        <taxon>Metazoa</taxon>
        <taxon>Ecdysozoa</taxon>
        <taxon>Nematoda</taxon>
        <taxon>Chromadorea</taxon>
        <taxon>Rhabditida</taxon>
        <taxon>Tylenchina</taxon>
        <taxon>Tylenchomorpha</taxon>
        <taxon>Tylenchoidea</taxon>
        <taxon>Meloidogynidae</taxon>
        <taxon>Meloidogyninae</taxon>
        <taxon>Meloidogyne</taxon>
        <taxon>Meloidogyne incognita group</taxon>
    </lineage>
</organism>
<keyword evidence="3" id="KW-0472">Membrane</keyword>
<dbReference type="Pfam" id="PF00789">
    <property type="entry name" value="UBX"/>
    <property type="match status" value="1"/>
</dbReference>
<protein>
    <recommendedName>
        <fullName evidence="1">UBX domain-containing protein 4</fullName>
    </recommendedName>
</protein>
<evidence type="ECO:0000313" key="5">
    <source>
        <dbReference type="Proteomes" id="UP000887563"/>
    </source>
</evidence>
<dbReference type="InterPro" id="IPR029071">
    <property type="entry name" value="Ubiquitin-like_domsf"/>
</dbReference>
<feature type="domain" description="UBX" evidence="4">
    <location>
        <begin position="285"/>
        <end position="360"/>
    </location>
</feature>
<dbReference type="GO" id="GO:0036503">
    <property type="term" value="P:ERAD pathway"/>
    <property type="evidence" value="ECO:0007669"/>
    <property type="project" value="TreeGrafter"/>
</dbReference>
<feature type="region of interest" description="Disordered" evidence="2">
    <location>
        <begin position="421"/>
        <end position="477"/>
    </location>
</feature>
<evidence type="ECO:0000313" key="6">
    <source>
        <dbReference type="WBParaSite" id="Minc3s00388g11460"/>
    </source>
</evidence>
<dbReference type="PROSITE" id="PS50033">
    <property type="entry name" value="UBX"/>
    <property type="match status" value="1"/>
</dbReference>
<keyword evidence="5" id="KW-1185">Reference proteome</keyword>
<dbReference type="Proteomes" id="UP000887563">
    <property type="component" value="Unplaced"/>
</dbReference>
<feature type="region of interest" description="Disordered" evidence="2">
    <location>
        <begin position="182"/>
        <end position="208"/>
    </location>
</feature>
<keyword evidence="3" id="KW-1133">Transmembrane helix</keyword>
<dbReference type="Gene3D" id="3.10.20.90">
    <property type="entry name" value="Phosphatidylinositol 3-kinase Catalytic Subunit, Chain A, domain 1"/>
    <property type="match status" value="1"/>
</dbReference>
<feature type="region of interest" description="Disordered" evidence="2">
    <location>
        <begin position="250"/>
        <end position="269"/>
    </location>
</feature>
<dbReference type="SUPFAM" id="SSF54236">
    <property type="entry name" value="Ubiquitin-like"/>
    <property type="match status" value="1"/>
</dbReference>
<dbReference type="PANTHER" id="PTHR46424">
    <property type="entry name" value="UBX DOMAIN-CONTAINING PROTEIN 4"/>
    <property type="match status" value="1"/>
</dbReference>
<reference evidence="6" key="1">
    <citation type="submission" date="2022-11" db="UniProtKB">
        <authorList>
            <consortium name="WormBaseParasite"/>
        </authorList>
    </citation>
    <scope>IDENTIFICATION</scope>
</reference>
<feature type="region of interest" description="Disordered" evidence="2">
    <location>
        <begin position="145"/>
        <end position="166"/>
    </location>
</feature>